<protein>
    <submittedName>
        <fullName evidence="1">Uncharacterized protein</fullName>
    </submittedName>
</protein>
<organism evidence="1 2">
    <name type="scientific">Mobiluncus curtisii</name>
    <dbReference type="NCBI Taxonomy" id="2051"/>
    <lineage>
        <taxon>Bacteria</taxon>
        <taxon>Bacillati</taxon>
        <taxon>Actinomycetota</taxon>
        <taxon>Actinomycetes</taxon>
        <taxon>Actinomycetales</taxon>
        <taxon>Actinomycetaceae</taxon>
        <taxon>Mobiluncus</taxon>
    </lineage>
</organism>
<reference evidence="1 2" key="1">
    <citation type="submission" date="2018-06" db="EMBL/GenBank/DDBJ databases">
        <authorList>
            <consortium name="Pathogen Informatics"/>
            <person name="Doyle S."/>
        </authorList>
    </citation>
    <scope>NUCLEOTIDE SEQUENCE [LARGE SCALE GENOMIC DNA]</scope>
    <source>
        <strain evidence="1 2">NCTC11820</strain>
    </source>
</reference>
<evidence type="ECO:0000313" key="1">
    <source>
        <dbReference type="EMBL" id="SQB64378.1"/>
    </source>
</evidence>
<proteinExistence type="predicted"/>
<dbReference type="EMBL" id="UASJ01000001">
    <property type="protein sequence ID" value="SQB64378.1"/>
    <property type="molecule type" value="Genomic_DNA"/>
</dbReference>
<name>A0A2X2YDM7_9ACTO</name>
<gene>
    <name evidence="1" type="ORF">NCTC11820_00722</name>
</gene>
<accession>A0A2X2YDM7</accession>
<evidence type="ECO:0000313" key="2">
    <source>
        <dbReference type="Proteomes" id="UP000250245"/>
    </source>
</evidence>
<dbReference type="Proteomes" id="UP000250245">
    <property type="component" value="Unassembled WGS sequence"/>
</dbReference>
<sequence>MGAKIPRLLLELPHVPPFYAVSTEKPRDPQPLVDAADVPIYCLFRGTVCGLA</sequence>
<dbReference type="AlphaFoldDB" id="A0A2X2YDM7"/>